<dbReference type="Proteomes" id="UP001165289">
    <property type="component" value="Unassembled WGS sequence"/>
</dbReference>
<sequence>MSKRDPFPFPRRQNDNDFMLKNSQNQNIAQINSPKLKETQFDHLYNSKTVSSQNREWSRAISHTPHDKLDAALGADYDHHLHFNKDSAEAFKHKDTAQQRTLSLSLNNTAMKTNDDGKGFSHPEKESIDHVRGLAIVGPHIYATNRGYSRKPDGGFFAS</sequence>
<protein>
    <submittedName>
        <fullName evidence="1">Uncharacterized protein</fullName>
    </submittedName>
</protein>
<keyword evidence="2" id="KW-1185">Reference proteome</keyword>
<comment type="caution">
    <text evidence="1">The sequence shown here is derived from an EMBL/GenBank/DDBJ whole genome shotgun (WGS) entry which is preliminary data.</text>
</comment>
<accession>A0AAV7JQE1</accession>
<name>A0AAV7JQE1_9METZ</name>
<evidence type="ECO:0000313" key="2">
    <source>
        <dbReference type="Proteomes" id="UP001165289"/>
    </source>
</evidence>
<reference evidence="1 2" key="1">
    <citation type="journal article" date="2023" name="BMC Biol.">
        <title>The compact genome of the sponge Oopsacas minuta (Hexactinellida) is lacking key metazoan core genes.</title>
        <authorList>
            <person name="Santini S."/>
            <person name="Schenkelaars Q."/>
            <person name="Jourda C."/>
            <person name="Duchesne M."/>
            <person name="Belahbib H."/>
            <person name="Rocher C."/>
            <person name="Selva M."/>
            <person name="Riesgo A."/>
            <person name="Vervoort M."/>
            <person name="Leys S.P."/>
            <person name="Kodjabachian L."/>
            <person name="Le Bivic A."/>
            <person name="Borchiellini C."/>
            <person name="Claverie J.M."/>
            <person name="Renard E."/>
        </authorList>
    </citation>
    <scope>NUCLEOTIDE SEQUENCE [LARGE SCALE GENOMIC DNA]</scope>
    <source>
        <strain evidence="1">SPO-2</strain>
    </source>
</reference>
<dbReference type="EMBL" id="JAKMXF010000310">
    <property type="protein sequence ID" value="KAI6650635.1"/>
    <property type="molecule type" value="Genomic_DNA"/>
</dbReference>
<organism evidence="1 2">
    <name type="scientific">Oopsacas minuta</name>
    <dbReference type="NCBI Taxonomy" id="111878"/>
    <lineage>
        <taxon>Eukaryota</taxon>
        <taxon>Metazoa</taxon>
        <taxon>Porifera</taxon>
        <taxon>Hexactinellida</taxon>
        <taxon>Hexasterophora</taxon>
        <taxon>Lyssacinosida</taxon>
        <taxon>Leucopsacidae</taxon>
        <taxon>Oopsacas</taxon>
    </lineage>
</organism>
<dbReference type="AlphaFoldDB" id="A0AAV7JQE1"/>
<proteinExistence type="predicted"/>
<gene>
    <name evidence="1" type="ORF">LOD99_7685</name>
</gene>
<evidence type="ECO:0000313" key="1">
    <source>
        <dbReference type="EMBL" id="KAI6650635.1"/>
    </source>
</evidence>
<dbReference type="InterPro" id="IPR022179">
    <property type="entry name" value="CFAP276"/>
</dbReference>
<dbReference type="Pfam" id="PF12494">
    <property type="entry name" value="DUF3695"/>
    <property type="match status" value="1"/>
</dbReference>